<keyword evidence="4 7" id="KW-0547">Nucleotide-binding</keyword>
<evidence type="ECO:0000256" key="4">
    <source>
        <dbReference type="ARBA" id="ARBA00022741"/>
    </source>
</evidence>
<feature type="region of interest" description="Disordered" evidence="9">
    <location>
        <begin position="390"/>
        <end position="422"/>
    </location>
</feature>
<dbReference type="EMBL" id="JXXN02004373">
    <property type="protein sequence ID" value="THD20644.1"/>
    <property type="molecule type" value="Genomic_DNA"/>
</dbReference>
<keyword evidence="6 7" id="KW-0067">ATP-binding</keyword>
<protein>
    <submittedName>
        <fullName evidence="11">Mitogen-activated protein kinase kinase kinase 7</fullName>
    </submittedName>
</protein>
<evidence type="ECO:0000259" key="10">
    <source>
        <dbReference type="PROSITE" id="PS50011"/>
    </source>
</evidence>
<dbReference type="GO" id="GO:0005524">
    <property type="term" value="F:ATP binding"/>
    <property type="evidence" value="ECO:0007669"/>
    <property type="project" value="UniProtKB-UniRule"/>
</dbReference>
<sequence>MCNVMATSGSIISTDWTENQVGFRTAVRMSNQADRRGNTLISFKNISQPEFTELLNQSILLGVGSFSTVFRIPWNGETAALKVYRNDQATEDVCREISLLAKCDHPNIVKLIGAGPSFPERISFLAMEFAECFSVNDVLYKLPDVRYELAHCLHWIARAADGADYLHYNCQPRVIHGDLKPANLLLFNSGLNLKLTDFGSARSLDSSESRRPGTLVYTAPEISCVREGMVLEYTDKSDVYSLTVSLWEILARQRPYANSAGKCQLTMFWNVYRRRPTPFQQCPPLFSKLLERGWNEDPCKRPTMRQISTLLDGLIDLILSPTHAMNPLQIPSDLPQKEAFLIRDTWDLEPHEPQFVHQSPPSDFSTVPGSLTVPHHVDSVTDEQLKAMQIDSLDEDTPDAKRQKRPSKTEEPLSIVCNWERD</sequence>
<dbReference type="PANTHER" id="PTHR46716">
    <property type="entry name" value="MITOGEN-ACTIVATED PROTEIN KINASE KINASE KINASE 7"/>
    <property type="match status" value="1"/>
</dbReference>
<feature type="domain" description="Protein kinase" evidence="10">
    <location>
        <begin position="55"/>
        <end position="315"/>
    </location>
</feature>
<gene>
    <name evidence="11" type="ORF">D915_008374</name>
</gene>
<feature type="binding site" evidence="7">
    <location>
        <position position="82"/>
    </location>
    <ligand>
        <name>ATP</name>
        <dbReference type="ChEBI" id="CHEBI:30616"/>
    </ligand>
</feature>
<comment type="caution">
    <text evidence="11">The sequence shown here is derived from an EMBL/GenBank/DDBJ whole genome shotgun (WGS) entry which is preliminary data.</text>
</comment>
<reference evidence="11" key="1">
    <citation type="submission" date="2019-03" db="EMBL/GenBank/DDBJ databases">
        <title>Improved annotation for the trematode Fasciola hepatica.</title>
        <authorList>
            <person name="Choi Y.-J."/>
            <person name="Martin J."/>
            <person name="Mitreva M."/>
        </authorList>
    </citation>
    <scope>NUCLEOTIDE SEQUENCE [LARGE SCALE GENOMIC DNA]</scope>
</reference>
<dbReference type="GO" id="GO:0043123">
    <property type="term" value="P:positive regulation of canonical NF-kappaB signal transduction"/>
    <property type="evidence" value="ECO:0007669"/>
    <property type="project" value="TreeGrafter"/>
</dbReference>
<dbReference type="PROSITE" id="PS00108">
    <property type="entry name" value="PROTEIN_KINASE_ST"/>
    <property type="match status" value="1"/>
</dbReference>
<evidence type="ECO:0000256" key="1">
    <source>
        <dbReference type="ARBA" id="ARBA00006529"/>
    </source>
</evidence>
<evidence type="ECO:0000256" key="6">
    <source>
        <dbReference type="ARBA" id="ARBA00022840"/>
    </source>
</evidence>
<dbReference type="InterPro" id="IPR000719">
    <property type="entry name" value="Prot_kinase_dom"/>
</dbReference>
<dbReference type="GO" id="GO:0006955">
    <property type="term" value="P:immune response"/>
    <property type="evidence" value="ECO:0007669"/>
    <property type="project" value="TreeGrafter"/>
</dbReference>
<dbReference type="GO" id="GO:0007254">
    <property type="term" value="P:JNK cascade"/>
    <property type="evidence" value="ECO:0007669"/>
    <property type="project" value="TreeGrafter"/>
</dbReference>
<proteinExistence type="inferred from homology"/>
<dbReference type="PROSITE" id="PS50011">
    <property type="entry name" value="PROTEIN_KINASE_DOM"/>
    <property type="match status" value="1"/>
</dbReference>
<evidence type="ECO:0000256" key="5">
    <source>
        <dbReference type="ARBA" id="ARBA00022777"/>
    </source>
</evidence>
<keyword evidence="12" id="KW-1185">Reference proteome</keyword>
<dbReference type="SUPFAM" id="SSF56112">
    <property type="entry name" value="Protein kinase-like (PK-like)"/>
    <property type="match status" value="1"/>
</dbReference>
<dbReference type="PROSITE" id="PS00107">
    <property type="entry name" value="PROTEIN_KINASE_ATP"/>
    <property type="match status" value="1"/>
</dbReference>
<evidence type="ECO:0000256" key="3">
    <source>
        <dbReference type="ARBA" id="ARBA00022679"/>
    </source>
</evidence>
<dbReference type="Pfam" id="PF00069">
    <property type="entry name" value="Pkinase"/>
    <property type="match status" value="1"/>
</dbReference>
<organism evidence="11 12">
    <name type="scientific">Fasciola hepatica</name>
    <name type="common">Liver fluke</name>
    <dbReference type="NCBI Taxonomy" id="6192"/>
    <lineage>
        <taxon>Eukaryota</taxon>
        <taxon>Metazoa</taxon>
        <taxon>Spiralia</taxon>
        <taxon>Lophotrochozoa</taxon>
        <taxon>Platyhelminthes</taxon>
        <taxon>Trematoda</taxon>
        <taxon>Digenea</taxon>
        <taxon>Plagiorchiida</taxon>
        <taxon>Echinostomata</taxon>
        <taxon>Echinostomatoidea</taxon>
        <taxon>Fasciolidae</taxon>
        <taxon>Fasciola</taxon>
    </lineage>
</organism>
<evidence type="ECO:0000313" key="11">
    <source>
        <dbReference type="EMBL" id="THD20644.1"/>
    </source>
</evidence>
<dbReference type="PANTHER" id="PTHR46716:SF1">
    <property type="entry name" value="MITOGEN-ACTIVATED PROTEIN KINASE KINASE KINASE 7"/>
    <property type="match status" value="1"/>
</dbReference>
<dbReference type="Gene3D" id="1.10.510.10">
    <property type="entry name" value="Transferase(Phosphotransferase) domain 1"/>
    <property type="match status" value="1"/>
</dbReference>
<dbReference type="Gene3D" id="3.30.200.20">
    <property type="entry name" value="Phosphorylase Kinase, domain 1"/>
    <property type="match status" value="1"/>
</dbReference>
<dbReference type="GO" id="GO:0019899">
    <property type="term" value="F:enzyme binding"/>
    <property type="evidence" value="ECO:0007669"/>
    <property type="project" value="UniProtKB-ARBA"/>
</dbReference>
<evidence type="ECO:0000256" key="2">
    <source>
        <dbReference type="ARBA" id="ARBA00022527"/>
    </source>
</evidence>
<dbReference type="Proteomes" id="UP000230066">
    <property type="component" value="Unassembled WGS sequence"/>
</dbReference>
<evidence type="ECO:0000256" key="8">
    <source>
        <dbReference type="RuleBase" id="RU000304"/>
    </source>
</evidence>
<dbReference type="InterPro" id="IPR008271">
    <property type="entry name" value="Ser/Thr_kinase_AS"/>
</dbReference>
<dbReference type="InterPro" id="IPR017441">
    <property type="entry name" value="Protein_kinase_ATP_BS"/>
</dbReference>
<dbReference type="InterPro" id="IPR011009">
    <property type="entry name" value="Kinase-like_dom_sf"/>
</dbReference>
<keyword evidence="5 11" id="KW-0418">Kinase</keyword>
<accession>A0A4E0R2R8</accession>
<dbReference type="GO" id="GO:0004709">
    <property type="term" value="F:MAP kinase kinase kinase activity"/>
    <property type="evidence" value="ECO:0007669"/>
    <property type="project" value="TreeGrafter"/>
</dbReference>
<evidence type="ECO:0000313" key="12">
    <source>
        <dbReference type="Proteomes" id="UP000230066"/>
    </source>
</evidence>
<name>A0A4E0R2R8_FASHE</name>
<keyword evidence="3" id="KW-0808">Transferase</keyword>
<dbReference type="AlphaFoldDB" id="A0A4E0R2R8"/>
<keyword evidence="2 8" id="KW-0723">Serine/threonine-protein kinase</keyword>
<evidence type="ECO:0000256" key="7">
    <source>
        <dbReference type="PROSITE-ProRule" id="PRU10141"/>
    </source>
</evidence>
<evidence type="ECO:0000256" key="9">
    <source>
        <dbReference type="SAM" id="MobiDB-lite"/>
    </source>
</evidence>
<comment type="similarity">
    <text evidence="1">Belongs to the protein kinase superfamily. STE Ser/Thr protein kinase family. MAP kinase kinase kinase subfamily.</text>
</comment>
<dbReference type="SMART" id="SM00220">
    <property type="entry name" value="S_TKc"/>
    <property type="match status" value="1"/>
</dbReference>